<dbReference type="SUPFAM" id="SSF53067">
    <property type="entry name" value="Actin-like ATPase domain"/>
    <property type="match status" value="1"/>
</dbReference>
<dbReference type="RefSeq" id="WP_369710981.1">
    <property type="nucleotide sequence ID" value="NZ_CP165644.1"/>
</dbReference>
<dbReference type="GO" id="GO:0002949">
    <property type="term" value="P:tRNA threonylcarbamoyladenosine modification"/>
    <property type="evidence" value="ECO:0007669"/>
    <property type="project" value="InterPro"/>
</dbReference>
<reference evidence="3" key="1">
    <citation type="submission" date="2024-07" db="EMBL/GenBank/DDBJ databases">
        <authorList>
            <person name="Li X.-J."/>
            <person name="Wang X."/>
        </authorList>
    </citation>
    <scope>NUCLEOTIDE SEQUENCE</scope>
    <source>
        <strain evidence="3">HSP-334</strain>
    </source>
</reference>
<accession>A0AB39VGM3</accession>
<evidence type="ECO:0000259" key="2">
    <source>
        <dbReference type="Pfam" id="PF00814"/>
    </source>
</evidence>
<evidence type="ECO:0000256" key="1">
    <source>
        <dbReference type="SAM" id="MobiDB-lite"/>
    </source>
</evidence>
<gene>
    <name evidence="3" type="primary">tsaB</name>
    <name evidence="3" type="ORF">AB8B22_09860</name>
</gene>
<sequence>MITFAITTTTKLAGLALYENEKVLGKIHIEVAKSHSTTILEQIDCLLKWTGKKLTDIKNVVVSIGPGSFTGVRIAISVVKGIFFGREDVTFYEVNELDALGYQAFFNICATCDNFFNKKIYALIDSRKEKVYFATYKIFENKLELVEDYKVAKLDDVILEINNKKNEKEDKNKESKQDKEDREENKNNEIYMIGDAVFNYKEKIKENLRQSVHLFEEKNLKIDVATFVQMMLAGKLEDKKTDIFNLRPNYLEKSQAERDKK</sequence>
<dbReference type="Pfam" id="PF00814">
    <property type="entry name" value="TsaD"/>
    <property type="match status" value="1"/>
</dbReference>
<feature type="domain" description="Gcp-like" evidence="2">
    <location>
        <begin position="31"/>
        <end position="257"/>
    </location>
</feature>
<keyword evidence="3" id="KW-0808">Transferase</keyword>
<dbReference type="InterPro" id="IPR043129">
    <property type="entry name" value="ATPase_NBD"/>
</dbReference>
<dbReference type="EMBL" id="CP165644">
    <property type="protein sequence ID" value="XDU66680.1"/>
    <property type="molecule type" value="Genomic_DNA"/>
</dbReference>
<dbReference type="InterPro" id="IPR022496">
    <property type="entry name" value="T6A_TsaB"/>
</dbReference>
<dbReference type="GO" id="GO:0061711">
    <property type="term" value="F:tRNA N(6)-L-threonylcarbamoyladenine synthase activity"/>
    <property type="evidence" value="ECO:0007669"/>
    <property type="project" value="UniProtKB-EC"/>
</dbReference>
<dbReference type="EC" id="2.3.1.234" evidence="3"/>
<protein>
    <submittedName>
        <fullName evidence="3">tRNA (Adenosine(37)-N6)-threonylcarbamoyltransferase complex dimerization subunit type 1 TsaB</fullName>
        <ecNumber evidence="3">2.3.1.234</ecNumber>
    </submittedName>
</protein>
<feature type="region of interest" description="Disordered" evidence="1">
    <location>
        <begin position="166"/>
        <end position="185"/>
    </location>
</feature>
<dbReference type="InterPro" id="IPR000905">
    <property type="entry name" value="Gcp-like_dom"/>
</dbReference>
<name>A0AB39VGM3_9FUSO</name>
<keyword evidence="3" id="KW-0012">Acyltransferase</keyword>
<organism evidence="3">
    <name type="scientific">Leptotrichia rugosa</name>
    <dbReference type="NCBI Taxonomy" id="3239302"/>
    <lineage>
        <taxon>Bacteria</taxon>
        <taxon>Fusobacteriati</taxon>
        <taxon>Fusobacteriota</taxon>
        <taxon>Fusobacteriia</taxon>
        <taxon>Fusobacteriales</taxon>
        <taxon>Leptotrichiaceae</taxon>
        <taxon>Leptotrichia</taxon>
    </lineage>
</organism>
<dbReference type="AlphaFoldDB" id="A0AB39VGM3"/>
<proteinExistence type="predicted"/>
<dbReference type="NCBIfam" id="TIGR03725">
    <property type="entry name" value="T6A_YeaZ"/>
    <property type="match status" value="1"/>
</dbReference>
<evidence type="ECO:0000313" key="3">
    <source>
        <dbReference type="EMBL" id="XDU66680.1"/>
    </source>
</evidence>
<dbReference type="KEGG" id="lrug:AB8B22_09860"/>
<dbReference type="Gene3D" id="3.30.420.40">
    <property type="match status" value="2"/>
</dbReference>